<dbReference type="AlphaFoldDB" id="A0A562IRM4"/>
<accession>A0A562IRM4</accession>
<gene>
    <name evidence="1" type="ORF">JD78_02185</name>
</gene>
<dbReference type="EMBL" id="VLKF01000001">
    <property type="protein sequence ID" value="TWH73661.1"/>
    <property type="molecule type" value="Genomic_DNA"/>
</dbReference>
<organism evidence="1 2">
    <name type="scientific">Modestobacter roseus</name>
    <dbReference type="NCBI Taxonomy" id="1181884"/>
    <lineage>
        <taxon>Bacteria</taxon>
        <taxon>Bacillati</taxon>
        <taxon>Actinomycetota</taxon>
        <taxon>Actinomycetes</taxon>
        <taxon>Geodermatophilales</taxon>
        <taxon>Geodermatophilaceae</taxon>
        <taxon>Modestobacter</taxon>
    </lineage>
</organism>
<evidence type="ECO:0000313" key="2">
    <source>
        <dbReference type="Proteomes" id="UP000321490"/>
    </source>
</evidence>
<comment type="caution">
    <text evidence="1">The sequence shown here is derived from an EMBL/GenBank/DDBJ whole genome shotgun (WGS) entry which is preliminary data.</text>
</comment>
<evidence type="ECO:0008006" key="3">
    <source>
        <dbReference type="Google" id="ProtNLM"/>
    </source>
</evidence>
<protein>
    <recommendedName>
        <fullName evidence="3">Universal stress protein family protein</fullName>
    </recommendedName>
</protein>
<keyword evidence="2" id="KW-1185">Reference proteome</keyword>
<reference evidence="1 2" key="1">
    <citation type="submission" date="2019-07" db="EMBL/GenBank/DDBJ databases">
        <title>R&amp;d 2014.</title>
        <authorList>
            <person name="Klenk H.-P."/>
        </authorList>
    </citation>
    <scope>NUCLEOTIDE SEQUENCE [LARGE SCALE GENOMIC DNA]</scope>
    <source>
        <strain evidence="1 2">DSM 45764</strain>
    </source>
</reference>
<proteinExistence type="predicted"/>
<sequence>MSALSQVRGGLGTTLAPYRRRVGALTIMRMTSAEVVGSRVSRRERARLLVVLDGVTGGAAELVRALRDAARQEGSVLACRVVHPRADDVERDLARAALEAQVARAETQTGVRGRTETALLDPAVFEALSGTARGGSLVVVQEHRRRVLRSAPLRTPA</sequence>
<name>A0A562IRM4_9ACTN</name>
<dbReference type="Proteomes" id="UP000321490">
    <property type="component" value="Unassembled WGS sequence"/>
</dbReference>
<evidence type="ECO:0000313" key="1">
    <source>
        <dbReference type="EMBL" id="TWH73661.1"/>
    </source>
</evidence>